<feature type="domain" description="Ketosynthase family 3 (KS3)" evidence="5">
    <location>
        <begin position="1"/>
        <end position="406"/>
    </location>
</feature>
<comment type="similarity">
    <text evidence="2 4">Belongs to the thiolase-like superfamily. Beta-ketoacyl-ACP synthases family.</text>
</comment>
<dbReference type="GO" id="GO:0005829">
    <property type="term" value="C:cytosol"/>
    <property type="evidence" value="ECO:0007669"/>
    <property type="project" value="TreeGrafter"/>
</dbReference>
<dbReference type="EC" id="2.3.1.179" evidence="6"/>
<dbReference type="CDD" id="cd00834">
    <property type="entry name" value="KAS_I_II"/>
    <property type="match status" value="1"/>
</dbReference>
<dbReference type="Proteomes" id="UP000409037">
    <property type="component" value="Unassembled WGS sequence"/>
</dbReference>
<dbReference type="InterPro" id="IPR014030">
    <property type="entry name" value="Ketoacyl_synth_N"/>
</dbReference>
<dbReference type="PROSITE" id="PS00606">
    <property type="entry name" value="KS3_1"/>
    <property type="match status" value="1"/>
</dbReference>
<dbReference type="PANTHER" id="PTHR11712:SF325">
    <property type="entry name" value="3-OXOACYL-(ACYL-CARRIER-PROTEIN) SYNTHASE II FABF"/>
    <property type="match status" value="1"/>
</dbReference>
<dbReference type="Pfam" id="PF00109">
    <property type="entry name" value="ketoacyl-synt"/>
    <property type="match status" value="1"/>
</dbReference>
<comment type="pathway">
    <text evidence="1">Lipid metabolism; fatty acid biosynthesis.</text>
</comment>
<protein>
    <submittedName>
        <fullName evidence="6">3-oxoacyl-[acyl-carrier-protein] synthase 2</fullName>
        <ecNumber evidence="6">2.3.1.179</ecNumber>
    </submittedName>
</protein>
<dbReference type="PANTHER" id="PTHR11712">
    <property type="entry name" value="POLYKETIDE SYNTHASE-RELATED"/>
    <property type="match status" value="1"/>
</dbReference>
<keyword evidence="3 4" id="KW-0808">Transferase</keyword>
<organism evidence="6 7">
    <name type="scientific">Pseudomonas fluorescens</name>
    <dbReference type="NCBI Taxonomy" id="294"/>
    <lineage>
        <taxon>Bacteria</taxon>
        <taxon>Pseudomonadati</taxon>
        <taxon>Pseudomonadota</taxon>
        <taxon>Gammaproteobacteria</taxon>
        <taxon>Pseudomonadales</taxon>
        <taxon>Pseudomonadaceae</taxon>
        <taxon>Pseudomonas</taxon>
    </lineage>
</organism>
<evidence type="ECO:0000256" key="3">
    <source>
        <dbReference type="ARBA" id="ARBA00022679"/>
    </source>
</evidence>
<evidence type="ECO:0000256" key="1">
    <source>
        <dbReference type="ARBA" id="ARBA00005194"/>
    </source>
</evidence>
<dbReference type="RefSeq" id="WP_150796948.1">
    <property type="nucleotide sequence ID" value="NZ_CABVHU010000002.1"/>
</dbReference>
<evidence type="ECO:0000313" key="7">
    <source>
        <dbReference type="Proteomes" id="UP000409037"/>
    </source>
</evidence>
<dbReference type="InterPro" id="IPR000794">
    <property type="entry name" value="Beta-ketoacyl_synthase"/>
</dbReference>
<dbReference type="PROSITE" id="PS52004">
    <property type="entry name" value="KS3_2"/>
    <property type="match status" value="1"/>
</dbReference>
<dbReference type="GO" id="GO:0006633">
    <property type="term" value="P:fatty acid biosynthetic process"/>
    <property type="evidence" value="ECO:0007669"/>
    <property type="project" value="UniProtKB-UniPathway"/>
</dbReference>
<dbReference type="InterPro" id="IPR020841">
    <property type="entry name" value="PKS_Beta-ketoAc_synthase_dom"/>
</dbReference>
<dbReference type="Gene3D" id="3.40.47.10">
    <property type="match status" value="2"/>
</dbReference>
<name>A0A5E7AVH7_PSEFL</name>
<evidence type="ECO:0000256" key="2">
    <source>
        <dbReference type="ARBA" id="ARBA00008467"/>
    </source>
</evidence>
<evidence type="ECO:0000256" key="4">
    <source>
        <dbReference type="RuleBase" id="RU003694"/>
    </source>
</evidence>
<dbReference type="InterPro" id="IPR016039">
    <property type="entry name" value="Thiolase-like"/>
</dbReference>
<evidence type="ECO:0000259" key="5">
    <source>
        <dbReference type="PROSITE" id="PS52004"/>
    </source>
</evidence>
<dbReference type="UniPathway" id="UPA00094"/>
<dbReference type="SMART" id="SM00825">
    <property type="entry name" value="PKS_KS"/>
    <property type="match status" value="1"/>
</dbReference>
<dbReference type="FunFam" id="3.40.47.10:FF:000018">
    <property type="entry name" value="3-oxoacyl-[acyl-carrier-protein] synthase 2"/>
    <property type="match status" value="1"/>
</dbReference>
<sequence>MKRVVVTGMAGITSLGSDWATIAGNFAANRSGIRRMDEWDRFTELNTRLAGPIDDFKVPSHWTRKQLRSMGRVSRLAVGAAEQALADAGLLGNPLIKDGRMGVACGSSTGSTDEIKAFGNMLLNSVAEGLNANSYVRMMPHTTAANISIFFGLTGRLIPTSSACTSGSQGIGYAYESVKFGRLPLMLAGGAEELCPTEAMVFDALYATSLKNDAPQTSPRPYDTGRDGLVIGEGAGMLVLEELEHALARGAHIHAELVGFGSNADGQHATRPEQSTMRRAMELALEDAGLQPSDIGYVNGHGTATEQGDIAETLATSSLFGEHMPISSQKSFLGHTLGACGALESWFSIEMMNRDLYVHTFNLDEVDPNCGKLDYLRGEFRQMSNQYVMNNNFAFGGVNTSLVFRRWA</sequence>
<dbReference type="OrthoDB" id="9808669at2"/>
<dbReference type="Pfam" id="PF02801">
    <property type="entry name" value="Ketoacyl-synt_C"/>
    <property type="match status" value="1"/>
</dbReference>
<reference evidence="6 7" key="1">
    <citation type="submission" date="2019-09" db="EMBL/GenBank/DDBJ databases">
        <authorList>
            <person name="Chandra G."/>
            <person name="Truman W A."/>
        </authorList>
    </citation>
    <scope>NUCLEOTIDE SEQUENCE [LARGE SCALE GENOMIC DNA]</scope>
    <source>
        <strain evidence="6">PS833</strain>
    </source>
</reference>
<dbReference type="InterPro" id="IPR018201">
    <property type="entry name" value="Ketoacyl_synth_AS"/>
</dbReference>
<gene>
    <name evidence="6" type="primary">fabF_1</name>
    <name evidence="6" type="ORF">PS833_01052</name>
</gene>
<evidence type="ECO:0000313" key="6">
    <source>
        <dbReference type="EMBL" id="VVN80714.1"/>
    </source>
</evidence>
<dbReference type="AlphaFoldDB" id="A0A5E7AVH7"/>
<dbReference type="InterPro" id="IPR014031">
    <property type="entry name" value="Ketoacyl_synth_C"/>
</dbReference>
<dbReference type="SUPFAM" id="SSF53901">
    <property type="entry name" value="Thiolase-like"/>
    <property type="match status" value="2"/>
</dbReference>
<keyword evidence="6" id="KW-0012">Acyltransferase</keyword>
<dbReference type="NCBIfam" id="NF006587">
    <property type="entry name" value="PRK09116.1"/>
    <property type="match status" value="1"/>
</dbReference>
<proteinExistence type="inferred from homology"/>
<accession>A0A5E7AVH7</accession>
<dbReference type="GO" id="GO:0004315">
    <property type="term" value="F:3-oxoacyl-[acyl-carrier-protein] synthase activity"/>
    <property type="evidence" value="ECO:0007669"/>
    <property type="project" value="UniProtKB-EC"/>
</dbReference>
<dbReference type="EMBL" id="CABVHU010000002">
    <property type="protein sequence ID" value="VVN80714.1"/>
    <property type="molecule type" value="Genomic_DNA"/>
</dbReference>